<sequence>MFPNAQEKKKGLEISEEDRFRPITPIRVAIPNPRALKKTKEEEEEEEEEEEGAVAEEELLHLEHEEECYTPKSPTAHVTLKQLTLVCPPAPKKPRQAARRSLRRLWPSQSQYFFKVPDDLESLFMVITGTISPAKNINVWKI</sequence>
<dbReference type="AlphaFoldDB" id="A0A540NJU1"/>
<name>A0A540NJU1_MALBA</name>
<feature type="compositionally biased region" description="Acidic residues" evidence="1">
    <location>
        <begin position="42"/>
        <end position="55"/>
    </location>
</feature>
<comment type="caution">
    <text evidence="2">The sequence shown here is derived from an EMBL/GenBank/DDBJ whole genome shotgun (WGS) entry which is preliminary data.</text>
</comment>
<organism evidence="2 3">
    <name type="scientific">Malus baccata</name>
    <name type="common">Siberian crab apple</name>
    <name type="synonym">Pyrus baccata</name>
    <dbReference type="NCBI Taxonomy" id="106549"/>
    <lineage>
        <taxon>Eukaryota</taxon>
        <taxon>Viridiplantae</taxon>
        <taxon>Streptophyta</taxon>
        <taxon>Embryophyta</taxon>
        <taxon>Tracheophyta</taxon>
        <taxon>Spermatophyta</taxon>
        <taxon>Magnoliopsida</taxon>
        <taxon>eudicotyledons</taxon>
        <taxon>Gunneridae</taxon>
        <taxon>Pentapetalae</taxon>
        <taxon>rosids</taxon>
        <taxon>fabids</taxon>
        <taxon>Rosales</taxon>
        <taxon>Rosaceae</taxon>
        <taxon>Amygdaloideae</taxon>
        <taxon>Maleae</taxon>
        <taxon>Malus</taxon>
    </lineage>
</organism>
<keyword evidence="3" id="KW-1185">Reference proteome</keyword>
<proteinExistence type="predicted"/>
<evidence type="ECO:0000313" key="2">
    <source>
        <dbReference type="EMBL" id="TQE11312.1"/>
    </source>
</evidence>
<reference evidence="2 3" key="1">
    <citation type="journal article" date="2019" name="G3 (Bethesda)">
        <title>Sequencing of a Wild Apple (Malus baccata) Genome Unravels the Differences Between Cultivated and Wild Apple Species Regarding Disease Resistance and Cold Tolerance.</title>
        <authorList>
            <person name="Chen X."/>
        </authorList>
    </citation>
    <scope>NUCLEOTIDE SEQUENCE [LARGE SCALE GENOMIC DNA]</scope>
    <source>
        <strain evidence="3">cv. Shandingzi</strain>
        <tissue evidence="2">Leaves</tissue>
    </source>
</reference>
<dbReference type="InterPro" id="IPR053115">
    <property type="entry name" value="CDK_inhibitor"/>
</dbReference>
<gene>
    <name evidence="2" type="ORF">C1H46_003046</name>
</gene>
<dbReference type="PANTHER" id="PTHR35162">
    <property type="entry name" value="OS08G0516600 PROTEIN"/>
    <property type="match status" value="1"/>
</dbReference>
<protein>
    <submittedName>
        <fullName evidence="2">Uncharacterized protein</fullName>
    </submittedName>
</protein>
<feature type="region of interest" description="Disordered" evidence="1">
    <location>
        <begin position="32"/>
        <end position="55"/>
    </location>
</feature>
<evidence type="ECO:0000313" key="3">
    <source>
        <dbReference type="Proteomes" id="UP000315295"/>
    </source>
</evidence>
<accession>A0A540NJU1</accession>
<dbReference type="PANTHER" id="PTHR35162:SF2">
    <property type="entry name" value="OS08G0516600 PROTEIN"/>
    <property type="match status" value="1"/>
</dbReference>
<dbReference type="EMBL" id="VIEB01000031">
    <property type="protein sequence ID" value="TQE11312.1"/>
    <property type="molecule type" value="Genomic_DNA"/>
</dbReference>
<evidence type="ECO:0000256" key="1">
    <source>
        <dbReference type="SAM" id="MobiDB-lite"/>
    </source>
</evidence>
<dbReference type="Proteomes" id="UP000315295">
    <property type="component" value="Unassembled WGS sequence"/>
</dbReference>